<dbReference type="Proteomes" id="UP000283805">
    <property type="component" value="Unassembled WGS sequence"/>
</dbReference>
<feature type="domain" description="Amphi-Trp" evidence="2">
    <location>
        <begin position="29"/>
        <end position="102"/>
    </location>
</feature>
<feature type="region of interest" description="Disordered" evidence="1">
    <location>
        <begin position="1"/>
        <end position="32"/>
    </location>
</feature>
<gene>
    <name evidence="3" type="ORF">ATJ93_4377</name>
</gene>
<feature type="compositionally biased region" description="Acidic residues" evidence="1">
    <location>
        <begin position="1"/>
        <end position="26"/>
    </location>
</feature>
<evidence type="ECO:0000256" key="1">
    <source>
        <dbReference type="SAM" id="MobiDB-lite"/>
    </source>
</evidence>
<dbReference type="AlphaFoldDB" id="A0A419VXW0"/>
<dbReference type="InterPro" id="IPR027598">
    <property type="entry name" value="Amphi-Trp_dom"/>
</dbReference>
<dbReference type="RefSeq" id="WP_120246687.1">
    <property type="nucleotide sequence ID" value="NZ_RAPO01000006.1"/>
</dbReference>
<dbReference type="Pfam" id="PF20068">
    <property type="entry name" value="Amphi-Trp"/>
    <property type="match status" value="1"/>
</dbReference>
<evidence type="ECO:0000313" key="3">
    <source>
        <dbReference type="EMBL" id="RKD88062.1"/>
    </source>
</evidence>
<protein>
    <submittedName>
        <fullName evidence="3">Amphi-Trp domain-containing protein</fullName>
    </submittedName>
</protein>
<reference evidence="3 4" key="1">
    <citation type="submission" date="2018-09" db="EMBL/GenBank/DDBJ databases">
        <title>Genomic Encyclopedia of Archaeal and Bacterial Type Strains, Phase II (KMG-II): from individual species to whole genera.</title>
        <authorList>
            <person name="Goeker M."/>
        </authorList>
    </citation>
    <scope>NUCLEOTIDE SEQUENCE [LARGE SCALE GENOMIC DNA]</scope>
    <source>
        <strain evidence="3 4">DSM 13151</strain>
    </source>
</reference>
<proteinExistence type="predicted"/>
<sequence length="108" mass="12585">MTDDESANGEESAPEEAEADEEEESEGRELEYEHYHAREEVVAHLESFLEGFREGDTVSLTIGEETIELEPPEHLNFEVEYEEEDDTRELEFELEWEERTEDLEIGSS</sequence>
<dbReference type="OrthoDB" id="162857at2157"/>
<evidence type="ECO:0000259" key="2">
    <source>
        <dbReference type="Pfam" id="PF20068"/>
    </source>
</evidence>
<dbReference type="EMBL" id="RAPO01000006">
    <property type="protein sequence ID" value="RKD88062.1"/>
    <property type="molecule type" value="Genomic_DNA"/>
</dbReference>
<organism evidence="3 4">
    <name type="scientific">Halopiger aswanensis</name>
    <dbReference type="NCBI Taxonomy" id="148449"/>
    <lineage>
        <taxon>Archaea</taxon>
        <taxon>Methanobacteriati</taxon>
        <taxon>Methanobacteriota</taxon>
        <taxon>Stenosarchaea group</taxon>
        <taxon>Halobacteria</taxon>
        <taxon>Halobacteriales</taxon>
        <taxon>Natrialbaceae</taxon>
        <taxon>Halopiger</taxon>
    </lineage>
</organism>
<dbReference type="NCBIfam" id="TIGR04354">
    <property type="entry name" value="amphi-Trp"/>
    <property type="match status" value="1"/>
</dbReference>
<comment type="caution">
    <text evidence="3">The sequence shown here is derived from an EMBL/GenBank/DDBJ whole genome shotgun (WGS) entry which is preliminary data.</text>
</comment>
<evidence type="ECO:0000313" key="4">
    <source>
        <dbReference type="Proteomes" id="UP000283805"/>
    </source>
</evidence>
<keyword evidence="4" id="KW-1185">Reference proteome</keyword>
<name>A0A419VXW0_9EURY</name>
<accession>A0A419VXW0</accession>